<feature type="region of interest" description="Disordered" evidence="1">
    <location>
        <begin position="687"/>
        <end position="715"/>
    </location>
</feature>
<dbReference type="OrthoDB" id="27031at2759"/>
<name>A0A3P7LRV1_DIBLA</name>
<evidence type="ECO:0000313" key="3">
    <source>
        <dbReference type="Proteomes" id="UP000281553"/>
    </source>
</evidence>
<feature type="compositionally biased region" description="Polar residues" evidence="1">
    <location>
        <begin position="703"/>
        <end position="715"/>
    </location>
</feature>
<evidence type="ECO:0000256" key="1">
    <source>
        <dbReference type="SAM" id="MobiDB-lite"/>
    </source>
</evidence>
<dbReference type="Proteomes" id="UP000281553">
    <property type="component" value="Unassembled WGS sequence"/>
</dbReference>
<accession>A0A3P7LRV1</accession>
<dbReference type="AlphaFoldDB" id="A0A3P7LRV1"/>
<feature type="non-terminal residue" evidence="2">
    <location>
        <position position="715"/>
    </location>
</feature>
<reference evidence="2 3" key="1">
    <citation type="submission" date="2018-11" db="EMBL/GenBank/DDBJ databases">
        <authorList>
            <consortium name="Pathogen Informatics"/>
        </authorList>
    </citation>
    <scope>NUCLEOTIDE SEQUENCE [LARGE SCALE GENOMIC DNA]</scope>
</reference>
<organism evidence="2 3">
    <name type="scientific">Dibothriocephalus latus</name>
    <name type="common">Fish tapeworm</name>
    <name type="synonym">Diphyllobothrium latum</name>
    <dbReference type="NCBI Taxonomy" id="60516"/>
    <lineage>
        <taxon>Eukaryota</taxon>
        <taxon>Metazoa</taxon>
        <taxon>Spiralia</taxon>
        <taxon>Lophotrochozoa</taxon>
        <taxon>Platyhelminthes</taxon>
        <taxon>Cestoda</taxon>
        <taxon>Eucestoda</taxon>
        <taxon>Diphyllobothriidea</taxon>
        <taxon>Diphyllobothriidae</taxon>
        <taxon>Dibothriocephalus</taxon>
    </lineage>
</organism>
<keyword evidence="3" id="KW-1185">Reference proteome</keyword>
<proteinExistence type="predicted"/>
<protein>
    <submittedName>
        <fullName evidence="2">Uncharacterized protein</fullName>
    </submittedName>
</protein>
<dbReference type="EMBL" id="UYRU01059255">
    <property type="protein sequence ID" value="VDN14427.1"/>
    <property type="molecule type" value="Genomic_DNA"/>
</dbReference>
<gene>
    <name evidence="2" type="ORF">DILT_LOCUS10258</name>
</gene>
<sequence length="715" mass="77954">MSSTYGLTHEAPILSGLGGATAHRTPGLPQNFEAVNAALKLMNISFLKHSNRLLFLSTGSEKNSWAVVNSAKTRVKALESKLTGDESFKTSLLEELRCLLLDATVVSENDSCNLLTSPILISDSDLFVESEKVHDVLSLFGSPPSACQLFISVTSLRSLLLDTLLECVAMGSVYSEQILLQFLQPVGVSSFYSAIGDIQSILDRLVELYKLPHSSELKAHILSIIPHILYASRNQVDSECASTILSTTEYFLLDALDSLSFQTESAGDMSGQKNLHSLLSCIGKLPLEDAAVSRYLGVCQSVLTRCIGLPSQCTYLSILLKSVFMCSLTEKYKEEILKSFITLLRSRFNFLDKDAGIQESFSSDQPSEVLETSAKRLIEDLIILAVLFTAFSSANGGKKRFQEPTSVAEFPSSKRKEVSSLIKFVGILMSSQDITRVTTDLLSKYEAVLTNSVVFPSLLRFIDCILAAFCHSKPAIKFLGRFCSAIFGSPQTNAEQLRELVSQLCKSAMSCRVASFGFRTKGVRTEIFALNLLISLSTQNPARMAPLTDHLFSLVEHLSDGLSPTPAVASSSSDVFTNLLPPPKDIRRIYAISSAERYLQDDFLLLLRKQLLSRSIALKYVGILGSVTFLEMLCCNRGSATGDSRTSLGVTTDSSSPARHSSMHFEFECSQSSLLASQIVHLGSQLTASPARTSRASDDSRSNLSLRGSVSSDPP</sequence>
<evidence type="ECO:0000313" key="2">
    <source>
        <dbReference type="EMBL" id="VDN14427.1"/>
    </source>
</evidence>